<proteinExistence type="predicted"/>
<organism evidence="1 2">
    <name type="scientific">Romanomermis culicivorax</name>
    <name type="common">Nematode worm</name>
    <dbReference type="NCBI Taxonomy" id="13658"/>
    <lineage>
        <taxon>Eukaryota</taxon>
        <taxon>Metazoa</taxon>
        <taxon>Ecdysozoa</taxon>
        <taxon>Nematoda</taxon>
        <taxon>Enoplea</taxon>
        <taxon>Dorylaimia</taxon>
        <taxon>Mermithida</taxon>
        <taxon>Mermithoidea</taxon>
        <taxon>Mermithidae</taxon>
        <taxon>Romanomermis</taxon>
    </lineage>
</organism>
<keyword evidence="1" id="KW-1185">Reference proteome</keyword>
<sequence>MTKITKNLKGSPPLLNFASFRLQKRVMTLKKKIVRENNWPTYQRNAREPPKRSEMERKLNMATDRQKLSYWTRKLVNGIAKSILNIIQKLVNLMNVGKGLKNIFCIECRKILDEIKF</sequence>
<name>A0A915J5W2_ROMCU</name>
<dbReference type="Proteomes" id="UP000887565">
    <property type="component" value="Unplaced"/>
</dbReference>
<accession>A0A915J5W2</accession>
<evidence type="ECO:0000313" key="2">
    <source>
        <dbReference type="WBParaSite" id="nRc.2.0.1.t21857-RA"/>
    </source>
</evidence>
<protein>
    <submittedName>
        <fullName evidence="2">Uncharacterized protein</fullName>
    </submittedName>
</protein>
<evidence type="ECO:0000313" key="1">
    <source>
        <dbReference type="Proteomes" id="UP000887565"/>
    </source>
</evidence>
<dbReference type="WBParaSite" id="nRc.2.0.1.t21857-RA">
    <property type="protein sequence ID" value="nRc.2.0.1.t21857-RA"/>
    <property type="gene ID" value="nRc.2.0.1.g21857"/>
</dbReference>
<dbReference type="AlphaFoldDB" id="A0A915J5W2"/>
<reference evidence="2" key="1">
    <citation type="submission" date="2022-11" db="UniProtKB">
        <authorList>
            <consortium name="WormBaseParasite"/>
        </authorList>
    </citation>
    <scope>IDENTIFICATION</scope>
</reference>